<feature type="compositionally biased region" description="Low complexity" evidence="1">
    <location>
        <begin position="91"/>
        <end position="107"/>
    </location>
</feature>
<organism evidence="2 3">
    <name type="scientific">Camelus ferus</name>
    <name type="common">Wild bactrian camel</name>
    <name type="synonym">Camelus bactrianus ferus</name>
    <dbReference type="NCBI Taxonomy" id="419612"/>
    <lineage>
        <taxon>Eukaryota</taxon>
        <taxon>Metazoa</taxon>
        <taxon>Chordata</taxon>
        <taxon>Craniata</taxon>
        <taxon>Vertebrata</taxon>
        <taxon>Euteleostomi</taxon>
        <taxon>Mammalia</taxon>
        <taxon>Eutheria</taxon>
        <taxon>Laurasiatheria</taxon>
        <taxon>Artiodactyla</taxon>
        <taxon>Tylopoda</taxon>
        <taxon>Camelidae</taxon>
        <taxon>Camelus</taxon>
    </lineage>
</organism>
<keyword evidence="2" id="KW-1185">Reference proteome</keyword>
<accession>A0A8B8TUT0</accession>
<evidence type="ECO:0000313" key="3">
    <source>
        <dbReference type="RefSeq" id="XP_032346049.1"/>
    </source>
</evidence>
<evidence type="ECO:0000313" key="2">
    <source>
        <dbReference type="Proteomes" id="UP000694856"/>
    </source>
</evidence>
<reference evidence="3" key="1">
    <citation type="submission" date="2025-08" db="UniProtKB">
        <authorList>
            <consortium name="RefSeq"/>
        </authorList>
    </citation>
    <scope>IDENTIFICATION</scope>
    <source>
        <tissue evidence="3">Ear skin</tissue>
    </source>
</reference>
<gene>
    <name evidence="3" type="primary">LOC106729876</name>
</gene>
<name>A0A8B8TUT0_CAMFR</name>
<feature type="compositionally biased region" description="Basic and acidic residues" evidence="1">
    <location>
        <begin position="19"/>
        <end position="32"/>
    </location>
</feature>
<evidence type="ECO:0000256" key="1">
    <source>
        <dbReference type="SAM" id="MobiDB-lite"/>
    </source>
</evidence>
<dbReference type="Proteomes" id="UP000694856">
    <property type="component" value="Chromosome 10"/>
</dbReference>
<feature type="region of interest" description="Disordered" evidence="1">
    <location>
        <begin position="1"/>
        <end position="32"/>
    </location>
</feature>
<feature type="region of interest" description="Disordered" evidence="1">
    <location>
        <begin position="47"/>
        <end position="107"/>
    </location>
</feature>
<dbReference type="GeneID" id="106729876"/>
<dbReference type="AlphaFoldDB" id="A0A8B8TUT0"/>
<dbReference type="RefSeq" id="XP_032346049.1">
    <property type="nucleotide sequence ID" value="XM_032490158.1"/>
</dbReference>
<proteinExistence type="predicted"/>
<protein>
    <submittedName>
        <fullName evidence="3">Uncharacterized protein LOC106729876 isoform X2</fullName>
    </submittedName>
</protein>
<sequence>MSQAPQRAPPPEWRPGLGRRVDGRTLDPEEEGRRWLGCAASCPWGHQGGPICTGRGRGAPAGAEEWTPGVSTRPLKPPRAGNPECGGIPQASASSPPSSASSASARLEALDTTARAPPALAATANFGPASGPPARQFRQRAWGTSDSPVLFIHRPGASGTTQRLEYRAADSSIHPVLHLWGRGSLPQRSPASPTFSCLLSAELCPLGPKSHC</sequence>